<proteinExistence type="predicted"/>
<accession>A0A5B8U637</accession>
<gene>
    <name evidence="2" type="ORF">FSW04_13910</name>
</gene>
<reference evidence="2 3" key="1">
    <citation type="journal article" date="2018" name="J. Microbiol.">
        <title>Baekduia soli gen. nov., sp. nov., a novel bacterium isolated from the soil of Baekdu Mountain and proposal of a novel family name, Baekduiaceae fam. nov.</title>
        <authorList>
            <person name="An D.S."/>
            <person name="Siddiqi M.Z."/>
            <person name="Kim K.H."/>
            <person name="Yu H.S."/>
            <person name="Im W.T."/>
        </authorList>
    </citation>
    <scope>NUCLEOTIDE SEQUENCE [LARGE SCALE GENOMIC DNA]</scope>
    <source>
        <strain evidence="2 3">BR7-21</strain>
    </source>
</reference>
<keyword evidence="3" id="KW-1185">Reference proteome</keyword>
<dbReference type="EMBL" id="CP042430">
    <property type="protein sequence ID" value="QEC48554.1"/>
    <property type="molecule type" value="Genomic_DNA"/>
</dbReference>
<dbReference type="RefSeq" id="WP_146920227.1">
    <property type="nucleotide sequence ID" value="NZ_CP042430.1"/>
</dbReference>
<organism evidence="2 3">
    <name type="scientific">Baekduia soli</name>
    <dbReference type="NCBI Taxonomy" id="496014"/>
    <lineage>
        <taxon>Bacteria</taxon>
        <taxon>Bacillati</taxon>
        <taxon>Actinomycetota</taxon>
        <taxon>Thermoleophilia</taxon>
        <taxon>Solirubrobacterales</taxon>
        <taxon>Baekduiaceae</taxon>
        <taxon>Baekduia</taxon>
    </lineage>
</organism>
<dbReference type="AlphaFoldDB" id="A0A5B8U637"/>
<sequence length="68" mass="6987">MAEVPDEAVAGLIEAHLADLRRGVTGRIGGIRALLPAALHAGLRGDETSTLGGEADIDAARNETAARR</sequence>
<evidence type="ECO:0000313" key="3">
    <source>
        <dbReference type="Proteomes" id="UP000321805"/>
    </source>
</evidence>
<feature type="region of interest" description="Disordered" evidence="1">
    <location>
        <begin position="45"/>
        <end position="68"/>
    </location>
</feature>
<protein>
    <submittedName>
        <fullName evidence="2">Uncharacterized protein</fullName>
    </submittedName>
</protein>
<dbReference type="Proteomes" id="UP000321805">
    <property type="component" value="Chromosome"/>
</dbReference>
<name>A0A5B8U637_9ACTN</name>
<feature type="compositionally biased region" description="Basic and acidic residues" evidence="1">
    <location>
        <begin position="58"/>
        <end position="68"/>
    </location>
</feature>
<evidence type="ECO:0000313" key="2">
    <source>
        <dbReference type="EMBL" id="QEC48554.1"/>
    </source>
</evidence>
<evidence type="ECO:0000256" key="1">
    <source>
        <dbReference type="SAM" id="MobiDB-lite"/>
    </source>
</evidence>
<dbReference type="KEGG" id="bsol:FSW04_13910"/>